<reference evidence="1 2" key="1">
    <citation type="journal article" date="2021" name="BMC Biol.">
        <title>Horizontally acquired antibacterial genes associated with adaptive radiation of ladybird beetles.</title>
        <authorList>
            <person name="Li H.S."/>
            <person name="Tang X.F."/>
            <person name="Huang Y.H."/>
            <person name="Xu Z.Y."/>
            <person name="Chen M.L."/>
            <person name="Du X.Y."/>
            <person name="Qiu B.Y."/>
            <person name="Chen P.T."/>
            <person name="Zhang W."/>
            <person name="Slipinski A."/>
            <person name="Escalona H.E."/>
            <person name="Waterhouse R.M."/>
            <person name="Zwick A."/>
            <person name="Pang H."/>
        </authorList>
    </citation>
    <scope>NUCLEOTIDE SEQUENCE [LARGE SCALE GENOMIC DNA]</scope>
    <source>
        <strain evidence="1">SYSU2018</strain>
    </source>
</reference>
<organism evidence="1 2">
    <name type="scientific">Cryptolaemus montrouzieri</name>
    <dbReference type="NCBI Taxonomy" id="559131"/>
    <lineage>
        <taxon>Eukaryota</taxon>
        <taxon>Metazoa</taxon>
        <taxon>Ecdysozoa</taxon>
        <taxon>Arthropoda</taxon>
        <taxon>Hexapoda</taxon>
        <taxon>Insecta</taxon>
        <taxon>Pterygota</taxon>
        <taxon>Neoptera</taxon>
        <taxon>Endopterygota</taxon>
        <taxon>Coleoptera</taxon>
        <taxon>Polyphaga</taxon>
        <taxon>Cucujiformia</taxon>
        <taxon>Coccinelloidea</taxon>
        <taxon>Coccinellidae</taxon>
        <taxon>Scymninae</taxon>
        <taxon>Scymnini</taxon>
        <taxon>Cryptolaemus</taxon>
    </lineage>
</organism>
<sequence>RGAALGKGLIFSIVANKVDDMFRLDKGVKLKSISVYEGGTFSGVLRCSLGAASYKKFDTSSTTEGDSHSVLEDLVREEGAEVA</sequence>
<name>A0ABD2P8S3_9CUCU</name>
<proteinExistence type="predicted"/>
<accession>A0ABD2P8S3</accession>
<feature type="non-terminal residue" evidence="1">
    <location>
        <position position="1"/>
    </location>
</feature>
<dbReference type="AlphaFoldDB" id="A0ABD2P8S3"/>
<gene>
    <name evidence="1" type="ORF">HHI36_001721</name>
</gene>
<dbReference type="Proteomes" id="UP001516400">
    <property type="component" value="Unassembled WGS sequence"/>
</dbReference>
<protein>
    <submittedName>
        <fullName evidence="1">Uncharacterized protein</fullName>
    </submittedName>
</protein>
<dbReference type="EMBL" id="JABFTP020000185">
    <property type="protein sequence ID" value="KAL3287245.1"/>
    <property type="molecule type" value="Genomic_DNA"/>
</dbReference>
<comment type="caution">
    <text evidence="1">The sequence shown here is derived from an EMBL/GenBank/DDBJ whole genome shotgun (WGS) entry which is preliminary data.</text>
</comment>
<keyword evidence="2" id="KW-1185">Reference proteome</keyword>
<evidence type="ECO:0000313" key="2">
    <source>
        <dbReference type="Proteomes" id="UP001516400"/>
    </source>
</evidence>
<evidence type="ECO:0000313" key="1">
    <source>
        <dbReference type="EMBL" id="KAL3287245.1"/>
    </source>
</evidence>